<proteinExistence type="predicted"/>
<dbReference type="InterPro" id="IPR012337">
    <property type="entry name" value="RNaseH-like_sf"/>
</dbReference>
<dbReference type="AlphaFoldDB" id="A0A2T2X976"/>
<dbReference type="SUPFAM" id="SSF53098">
    <property type="entry name" value="Ribonuclease H-like"/>
    <property type="match status" value="1"/>
</dbReference>
<dbReference type="EMBL" id="PXYW01000069">
    <property type="protein sequence ID" value="PSR31071.1"/>
    <property type="molecule type" value="Genomic_DNA"/>
</dbReference>
<evidence type="ECO:0008006" key="3">
    <source>
        <dbReference type="Google" id="ProtNLM"/>
    </source>
</evidence>
<sequence length="254" mass="28725">MLHFLPKGWQDAAWTFGAIARLRAIQSAEALLRIIFAYAWNDWSLRTTAAWARRRGLADVSDVAVLKRLRHASAWLGHLLDLWFRSQGIGTALKSRFRLVLTDGSTIQRPGSPGTSWRLHAQWNLGTGQWEHVELTDAHGGESLMRLHLRPEDVVLADRNYAKPNALAWIVAQQAHVIVRFGWNALRFQTLNGGPWSVLEAVRLLPDATPGEWRVQIPGTKDRPLLPVRIVAMRKSLQAAEKARRKARKDARAH</sequence>
<evidence type="ECO:0000313" key="1">
    <source>
        <dbReference type="EMBL" id="PSR31071.1"/>
    </source>
</evidence>
<name>A0A2T2X976_9FIRM</name>
<organism evidence="1 2">
    <name type="scientific">Sulfobacillus benefaciens</name>
    <dbReference type="NCBI Taxonomy" id="453960"/>
    <lineage>
        <taxon>Bacteria</taxon>
        <taxon>Bacillati</taxon>
        <taxon>Bacillota</taxon>
        <taxon>Clostridia</taxon>
        <taxon>Eubacteriales</taxon>
        <taxon>Clostridiales Family XVII. Incertae Sedis</taxon>
        <taxon>Sulfobacillus</taxon>
    </lineage>
</organism>
<feature type="non-terminal residue" evidence="1">
    <location>
        <position position="254"/>
    </location>
</feature>
<reference evidence="1 2" key="1">
    <citation type="journal article" date="2014" name="BMC Genomics">
        <title>Comparison of environmental and isolate Sulfobacillus genomes reveals diverse carbon, sulfur, nitrogen, and hydrogen metabolisms.</title>
        <authorList>
            <person name="Justice N.B."/>
            <person name="Norman A."/>
            <person name="Brown C.T."/>
            <person name="Singh A."/>
            <person name="Thomas B.C."/>
            <person name="Banfield J.F."/>
        </authorList>
    </citation>
    <scope>NUCLEOTIDE SEQUENCE [LARGE SCALE GENOMIC DNA]</scope>
    <source>
        <strain evidence="1">AMDSBA4</strain>
    </source>
</reference>
<dbReference type="Proteomes" id="UP000242972">
    <property type="component" value="Unassembled WGS sequence"/>
</dbReference>
<protein>
    <recommendedName>
        <fullName evidence="3">Transposase IS4-like domain-containing protein</fullName>
    </recommendedName>
</protein>
<evidence type="ECO:0000313" key="2">
    <source>
        <dbReference type="Proteomes" id="UP000242972"/>
    </source>
</evidence>
<accession>A0A2T2X976</accession>
<comment type="caution">
    <text evidence="1">The sequence shown here is derived from an EMBL/GenBank/DDBJ whole genome shotgun (WGS) entry which is preliminary data.</text>
</comment>
<gene>
    <name evidence="1" type="ORF">C7B46_17270</name>
</gene>